<comment type="caution">
    <text evidence="2">The sequence shown here is derived from an EMBL/GenBank/DDBJ whole genome shotgun (WGS) entry which is preliminary data.</text>
</comment>
<feature type="signal peptide" evidence="1">
    <location>
        <begin position="1"/>
        <end position="21"/>
    </location>
</feature>
<dbReference type="OrthoDB" id="944734at2"/>
<dbReference type="eggNOG" id="COG4775">
    <property type="taxonomic scope" value="Bacteria"/>
</dbReference>
<evidence type="ECO:0000256" key="1">
    <source>
        <dbReference type="SAM" id="SignalP"/>
    </source>
</evidence>
<proteinExistence type="predicted"/>
<organism evidence="2 3">
    <name type="scientific">Sporocytophaga myxococcoides</name>
    <dbReference type="NCBI Taxonomy" id="153721"/>
    <lineage>
        <taxon>Bacteria</taxon>
        <taxon>Pseudomonadati</taxon>
        <taxon>Bacteroidota</taxon>
        <taxon>Cytophagia</taxon>
        <taxon>Cytophagales</taxon>
        <taxon>Cytophagaceae</taxon>
        <taxon>Sporocytophaga</taxon>
    </lineage>
</organism>
<gene>
    <name evidence="2" type="ORF">MYP_3113</name>
</gene>
<evidence type="ECO:0000313" key="3">
    <source>
        <dbReference type="Proteomes" id="UP000030185"/>
    </source>
</evidence>
<dbReference type="AlphaFoldDB" id="A0A098LHG4"/>
<keyword evidence="3" id="KW-1185">Reference proteome</keyword>
<dbReference type="RefSeq" id="WP_045464929.1">
    <property type="nucleotide sequence ID" value="NZ_BBLT01000006.1"/>
</dbReference>
<accession>A0A098LHG4</accession>
<keyword evidence="1" id="KW-0732">Signal</keyword>
<name>A0A098LHG4_9BACT</name>
<dbReference type="STRING" id="153721.MYP_3113"/>
<sequence length="221" mass="25479">MKRLKLFIAVLFSVLVNSTWAQDVNWRALTDNKKHLASLYFGADYSSYFGASYGYLLKNKVTPVVLGGEFTLPFGKQIIDDWKGKLTIQAEVWHNDHFSFTIKPSFVVRRYESPLALLYNTAADLSVNFGYLKPNWGLLAITCYDKNISTYIKNEKLKEYYPEIRDGWYGTSGGTFKFGLRGQYTFKSWSAFLTIGKHFGENFKDNPTLPFFAEISIQKRF</sequence>
<evidence type="ECO:0008006" key="4">
    <source>
        <dbReference type="Google" id="ProtNLM"/>
    </source>
</evidence>
<dbReference type="EMBL" id="BBLT01000006">
    <property type="protein sequence ID" value="GAL85884.1"/>
    <property type="molecule type" value="Genomic_DNA"/>
</dbReference>
<reference evidence="2 3" key="1">
    <citation type="submission" date="2014-09" db="EMBL/GenBank/DDBJ databases">
        <title>Sporocytophaga myxococcoides PG-01 genome sequencing.</title>
        <authorList>
            <person name="Liu L."/>
            <person name="Gao P.J."/>
            <person name="Chen G.J."/>
            <person name="Wang L.S."/>
        </authorList>
    </citation>
    <scope>NUCLEOTIDE SEQUENCE [LARGE SCALE GENOMIC DNA]</scope>
    <source>
        <strain evidence="2 3">PG-01</strain>
    </source>
</reference>
<feature type="chain" id="PRO_5001937136" description="Outer membrane protein beta-barrel domain-containing protein" evidence="1">
    <location>
        <begin position="22"/>
        <end position="221"/>
    </location>
</feature>
<dbReference type="Proteomes" id="UP000030185">
    <property type="component" value="Unassembled WGS sequence"/>
</dbReference>
<evidence type="ECO:0000313" key="2">
    <source>
        <dbReference type="EMBL" id="GAL85884.1"/>
    </source>
</evidence>
<protein>
    <recommendedName>
        <fullName evidence="4">Outer membrane protein beta-barrel domain-containing protein</fullName>
    </recommendedName>
</protein>